<dbReference type="EMBL" id="CAJOBJ010025235">
    <property type="protein sequence ID" value="CAF4240251.1"/>
    <property type="molecule type" value="Genomic_DNA"/>
</dbReference>
<dbReference type="EMBL" id="CAJOBH010036642">
    <property type="protein sequence ID" value="CAF4305917.1"/>
    <property type="molecule type" value="Genomic_DNA"/>
</dbReference>
<evidence type="ECO:0000313" key="2">
    <source>
        <dbReference type="EMBL" id="CAF4240251.1"/>
    </source>
</evidence>
<dbReference type="AlphaFoldDB" id="A0A8S2T4M6"/>
<protein>
    <recommendedName>
        <fullName evidence="5">Retinol dehydrogenase 11</fullName>
    </recommendedName>
</protein>
<organism evidence="2 4">
    <name type="scientific">Rotaria magnacalcarata</name>
    <dbReference type="NCBI Taxonomy" id="392030"/>
    <lineage>
        <taxon>Eukaryota</taxon>
        <taxon>Metazoa</taxon>
        <taxon>Spiralia</taxon>
        <taxon>Gnathifera</taxon>
        <taxon>Rotifera</taxon>
        <taxon>Eurotatoria</taxon>
        <taxon>Bdelloidea</taxon>
        <taxon>Philodinida</taxon>
        <taxon>Philodinidae</taxon>
        <taxon>Rotaria</taxon>
    </lineage>
</organism>
<dbReference type="InterPro" id="IPR036291">
    <property type="entry name" value="NAD(P)-bd_dom_sf"/>
</dbReference>
<sequence length="202" mass="22753">MFTFVIGFVLILIFLYASKKFYWSGTHCPSQDRMDDKIVVITGSNTGIGKHTAIELAKRGARIILACRSRQRAEEARQEIISKSNNNRIDIEIIDTSSLQSVRECATRLRKSLPRIDVLINNAGTFLKSLLRFLPAFIIEHLGMLTQSKEKSIDGYEIHLATNHLGHFLFTNLLLDLLKKAPSARVINVSALAHARKSDSFQ</sequence>
<evidence type="ECO:0000256" key="1">
    <source>
        <dbReference type="ARBA" id="ARBA00023002"/>
    </source>
</evidence>
<dbReference type="SUPFAM" id="SSF51735">
    <property type="entry name" value="NAD(P)-binding Rossmann-fold domains"/>
    <property type="match status" value="1"/>
</dbReference>
<evidence type="ECO:0000313" key="4">
    <source>
        <dbReference type="Proteomes" id="UP000681720"/>
    </source>
</evidence>
<dbReference type="Pfam" id="PF00106">
    <property type="entry name" value="adh_short"/>
    <property type="match status" value="1"/>
</dbReference>
<gene>
    <name evidence="3" type="ORF">BYL167_LOCUS27688</name>
    <name evidence="2" type="ORF">GIL414_LOCUS23229</name>
</gene>
<dbReference type="PANTHER" id="PTHR43157:SF31">
    <property type="entry name" value="PHOSPHATIDYLINOSITOL-GLYCAN BIOSYNTHESIS CLASS F PROTEIN"/>
    <property type="match status" value="1"/>
</dbReference>
<comment type="caution">
    <text evidence="2">The sequence shown here is derived from an EMBL/GenBank/DDBJ whole genome shotgun (WGS) entry which is preliminary data.</text>
</comment>
<dbReference type="Proteomes" id="UP000681967">
    <property type="component" value="Unassembled WGS sequence"/>
</dbReference>
<dbReference type="Proteomes" id="UP000681720">
    <property type="component" value="Unassembled WGS sequence"/>
</dbReference>
<dbReference type="InterPro" id="IPR002347">
    <property type="entry name" value="SDR_fam"/>
</dbReference>
<dbReference type="PRINTS" id="PR00081">
    <property type="entry name" value="GDHRDH"/>
</dbReference>
<proteinExistence type="predicted"/>
<evidence type="ECO:0000313" key="3">
    <source>
        <dbReference type="EMBL" id="CAF4305917.1"/>
    </source>
</evidence>
<dbReference type="PANTHER" id="PTHR43157">
    <property type="entry name" value="PHOSPHATIDYLINOSITOL-GLYCAN BIOSYNTHESIS CLASS F PROTEIN-RELATED"/>
    <property type="match status" value="1"/>
</dbReference>
<accession>A0A8S2T4M6</accession>
<reference evidence="2" key="1">
    <citation type="submission" date="2021-02" db="EMBL/GenBank/DDBJ databases">
        <authorList>
            <person name="Nowell W R."/>
        </authorList>
    </citation>
    <scope>NUCLEOTIDE SEQUENCE</scope>
</reference>
<name>A0A8S2T4M6_9BILA</name>
<dbReference type="Gene3D" id="3.40.50.720">
    <property type="entry name" value="NAD(P)-binding Rossmann-like Domain"/>
    <property type="match status" value="1"/>
</dbReference>
<dbReference type="GO" id="GO:0016491">
    <property type="term" value="F:oxidoreductase activity"/>
    <property type="evidence" value="ECO:0007669"/>
    <property type="project" value="UniProtKB-KW"/>
</dbReference>
<evidence type="ECO:0008006" key="5">
    <source>
        <dbReference type="Google" id="ProtNLM"/>
    </source>
</evidence>
<keyword evidence="1" id="KW-0560">Oxidoreductase</keyword>